<proteinExistence type="predicted"/>
<protein>
    <submittedName>
        <fullName evidence="2">Unannotated protein</fullName>
    </submittedName>
</protein>
<name>A0A6J6EVZ3_9ZZZZ</name>
<feature type="region of interest" description="Disordered" evidence="1">
    <location>
        <begin position="1"/>
        <end position="21"/>
    </location>
</feature>
<dbReference type="AlphaFoldDB" id="A0A6J6EVZ3"/>
<accession>A0A6J6EVZ3</accession>
<evidence type="ECO:0000313" key="2">
    <source>
        <dbReference type="EMBL" id="CAB4580732.1"/>
    </source>
</evidence>
<gene>
    <name evidence="2" type="ORF">UFOPK1722_01015</name>
</gene>
<reference evidence="2" key="1">
    <citation type="submission" date="2020-05" db="EMBL/GenBank/DDBJ databases">
        <authorList>
            <person name="Chiriac C."/>
            <person name="Salcher M."/>
            <person name="Ghai R."/>
            <person name="Kavagutti S V."/>
        </authorList>
    </citation>
    <scope>NUCLEOTIDE SEQUENCE</scope>
</reference>
<dbReference type="EMBL" id="CAEZTS010000081">
    <property type="protein sequence ID" value="CAB4580732.1"/>
    <property type="molecule type" value="Genomic_DNA"/>
</dbReference>
<sequence length="39" mass="4170">MMSPTEPEPVQSSTRTGTIRALVATPYPEPAAVEATWVP</sequence>
<organism evidence="2">
    <name type="scientific">freshwater metagenome</name>
    <dbReference type="NCBI Taxonomy" id="449393"/>
    <lineage>
        <taxon>unclassified sequences</taxon>
        <taxon>metagenomes</taxon>
        <taxon>ecological metagenomes</taxon>
    </lineage>
</organism>
<evidence type="ECO:0000256" key="1">
    <source>
        <dbReference type="SAM" id="MobiDB-lite"/>
    </source>
</evidence>